<dbReference type="PANTHER" id="PTHR43289">
    <property type="entry name" value="MITOGEN-ACTIVATED PROTEIN KINASE KINASE KINASE 20-RELATED"/>
    <property type="match status" value="1"/>
</dbReference>
<dbReference type="Gene3D" id="1.10.510.10">
    <property type="entry name" value="Transferase(Phosphotransferase) domain 1"/>
    <property type="match status" value="1"/>
</dbReference>
<sequence>MRVAARLIEGDPHRLGDYRLAGRLGAGRRGVVYEAYDSGGRRVAVKVPHGDPELWRPLAGEVAAVRAAAPSCTAKVIDADCVGARPYVVSEYVAGPSLRGAGRILAGPDLLHLAAALATALTALHEAGVVHRDLTPDNVLLGPDGPRVVGFGPLSPTETTLTWPRLAMNAPAYTAPEAFTGREPGAAADVFAWGAVVFYAATGRDAFEGTSLGTVMHRVLSVDPDLDPIPQPLRALVADSLAKDPERRPGARDLLRALVSADATVRLKAPCLAPDCLTHASPTAACLPAACLVPSGGDIPGWAAETFTAEAPLTTGTVLGGRVCLADALLAARVPLTLDFLLAAGDAMAARLRTPYDDPGLGAVAEDAYVTLDPADRPFASAMFLRLADGRGGPRGAGEAEERIAEAFGPLVVRAGDLARLADPALPYAWPRLAGWIEADRDARARTARDRLYWLGLTVLLTLALVAALVAALGTGGRPV</sequence>
<reference evidence="8" key="1">
    <citation type="journal article" date="2019" name="Int. J. Syst. Evol. Microbiol.">
        <title>The Global Catalogue of Microorganisms (GCM) 10K type strain sequencing project: providing services to taxonomists for standard genome sequencing and annotation.</title>
        <authorList>
            <consortium name="The Broad Institute Genomics Platform"/>
            <consortium name="The Broad Institute Genome Sequencing Center for Infectious Disease"/>
            <person name="Wu L."/>
            <person name="Ma J."/>
        </authorList>
    </citation>
    <scope>NUCLEOTIDE SEQUENCE [LARGE SCALE GENOMIC DNA]</scope>
    <source>
        <strain evidence="8">TBRC 7912</strain>
    </source>
</reference>
<dbReference type="Proteomes" id="UP001595698">
    <property type="component" value="Unassembled WGS sequence"/>
</dbReference>
<dbReference type="InterPro" id="IPR008266">
    <property type="entry name" value="Tyr_kinase_AS"/>
</dbReference>
<dbReference type="RefSeq" id="WP_386190297.1">
    <property type="nucleotide sequence ID" value="NZ_JBHSBC010000015.1"/>
</dbReference>
<keyword evidence="8" id="KW-1185">Reference proteome</keyword>
<evidence type="ECO:0000256" key="1">
    <source>
        <dbReference type="ARBA" id="ARBA00022679"/>
    </source>
</evidence>
<evidence type="ECO:0000313" key="8">
    <source>
        <dbReference type="Proteomes" id="UP001595698"/>
    </source>
</evidence>
<dbReference type="EMBL" id="JBHSBC010000015">
    <property type="protein sequence ID" value="MFC3981908.1"/>
    <property type="molecule type" value="Genomic_DNA"/>
</dbReference>
<keyword evidence="3 7" id="KW-0418">Kinase</keyword>
<proteinExistence type="predicted"/>
<keyword evidence="5" id="KW-0812">Transmembrane</keyword>
<evidence type="ECO:0000256" key="5">
    <source>
        <dbReference type="SAM" id="Phobius"/>
    </source>
</evidence>
<evidence type="ECO:0000256" key="4">
    <source>
        <dbReference type="ARBA" id="ARBA00022840"/>
    </source>
</evidence>
<name>A0ABV8F3Q8_9ACTN</name>
<organism evidence="7 8">
    <name type="scientific">Streptosporangium jomthongense</name>
    <dbReference type="NCBI Taxonomy" id="1193683"/>
    <lineage>
        <taxon>Bacteria</taxon>
        <taxon>Bacillati</taxon>
        <taxon>Actinomycetota</taxon>
        <taxon>Actinomycetes</taxon>
        <taxon>Streptosporangiales</taxon>
        <taxon>Streptosporangiaceae</taxon>
        <taxon>Streptosporangium</taxon>
    </lineage>
</organism>
<dbReference type="Gene3D" id="3.30.200.20">
    <property type="entry name" value="Phosphorylase Kinase, domain 1"/>
    <property type="match status" value="1"/>
</dbReference>
<keyword evidence="1 7" id="KW-0808">Transferase</keyword>
<feature type="transmembrane region" description="Helical" evidence="5">
    <location>
        <begin position="452"/>
        <end position="474"/>
    </location>
</feature>
<dbReference type="InterPro" id="IPR011009">
    <property type="entry name" value="Kinase-like_dom_sf"/>
</dbReference>
<evidence type="ECO:0000313" key="7">
    <source>
        <dbReference type="EMBL" id="MFC3981908.1"/>
    </source>
</evidence>
<keyword evidence="2" id="KW-0547">Nucleotide-binding</keyword>
<dbReference type="CDD" id="cd14014">
    <property type="entry name" value="STKc_PknB_like"/>
    <property type="match status" value="1"/>
</dbReference>
<evidence type="ECO:0000259" key="6">
    <source>
        <dbReference type="PROSITE" id="PS50011"/>
    </source>
</evidence>
<evidence type="ECO:0000256" key="3">
    <source>
        <dbReference type="ARBA" id="ARBA00022777"/>
    </source>
</evidence>
<feature type="domain" description="Protein kinase" evidence="6">
    <location>
        <begin position="18"/>
        <end position="265"/>
    </location>
</feature>
<accession>A0ABV8F3Q8</accession>
<protein>
    <submittedName>
        <fullName evidence="7">Serine/threonine-protein kinase</fullName>
        <ecNumber evidence="7">2.7.11.1</ecNumber>
    </submittedName>
</protein>
<dbReference type="EC" id="2.7.11.1" evidence="7"/>
<comment type="caution">
    <text evidence="7">The sequence shown here is derived from an EMBL/GenBank/DDBJ whole genome shotgun (WGS) entry which is preliminary data.</text>
</comment>
<dbReference type="PROSITE" id="PS50011">
    <property type="entry name" value="PROTEIN_KINASE_DOM"/>
    <property type="match status" value="1"/>
</dbReference>
<keyword evidence="5" id="KW-1133">Transmembrane helix</keyword>
<dbReference type="InterPro" id="IPR000719">
    <property type="entry name" value="Prot_kinase_dom"/>
</dbReference>
<dbReference type="Pfam" id="PF00069">
    <property type="entry name" value="Pkinase"/>
    <property type="match status" value="1"/>
</dbReference>
<keyword evidence="4" id="KW-0067">ATP-binding</keyword>
<dbReference type="GO" id="GO:0004674">
    <property type="term" value="F:protein serine/threonine kinase activity"/>
    <property type="evidence" value="ECO:0007669"/>
    <property type="project" value="UniProtKB-EC"/>
</dbReference>
<keyword evidence="5" id="KW-0472">Membrane</keyword>
<dbReference type="PROSITE" id="PS00109">
    <property type="entry name" value="PROTEIN_KINASE_TYR"/>
    <property type="match status" value="1"/>
</dbReference>
<evidence type="ECO:0000256" key="2">
    <source>
        <dbReference type="ARBA" id="ARBA00022741"/>
    </source>
</evidence>
<dbReference type="PANTHER" id="PTHR43289:SF34">
    <property type="entry name" value="SERINE_THREONINE-PROTEIN KINASE YBDM-RELATED"/>
    <property type="match status" value="1"/>
</dbReference>
<dbReference type="SUPFAM" id="SSF56112">
    <property type="entry name" value="Protein kinase-like (PK-like)"/>
    <property type="match status" value="1"/>
</dbReference>
<gene>
    <name evidence="7" type="ORF">ACFOYY_17335</name>
</gene>